<dbReference type="InterPro" id="IPR022372">
    <property type="entry name" value="Accessory_SS_Asp1"/>
</dbReference>
<gene>
    <name evidence="1" type="primary">asp1</name>
    <name evidence="1" type="ORF">E4T82_07015</name>
</gene>
<dbReference type="GO" id="GO:0015031">
    <property type="term" value="P:protein transport"/>
    <property type="evidence" value="ECO:0007669"/>
    <property type="project" value="InterPro"/>
</dbReference>
<dbReference type="AlphaFoldDB" id="A0A4Y9JBN9"/>
<dbReference type="NCBIfam" id="TIGR03713">
    <property type="entry name" value="acc_sec_asp1"/>
    <property type="match status" value="1"/>
</dbReference>
<comment type="caution">
    <text evidence="1">The sequence shown here is derived from an EMBL/GenBank/DDBJ whole genome shotgun (WGS) entry which is preliminary data.</text>
</comment>
<dbReference type="OrthoDB" id="9767875at2"/>
<evidence type="ECO:0000313" key="2">
    <source>
        <dbReference type="Proteomes" id="UP000297253"/>
    </source>
</evidence>
<dbReference type="EMBL" id="SPPD01000009">
    <property type="protein sequence ID" value="TFU97568.1"/>
    <property type="molecule type" value="Genomic_DNA"/>
</dbReference>
<dbReference type="Pfam" id="PF16993">
    <property type="entry name" value="Asp1"/>
    <property type="match status" value="1"/>
</dbReference>
<proteinExistence type="predicted"/>
<accession>A0A4Y9JBN9</accession>
<dbReference type="RefSeq" id="WP_135182140.1">
    <property type="nucleotide sequence ID" value="NZ_JADGKZ010000009.1"/>
</dbReference>
<evidence type="ECO:0000313" key="1">
    <source>
        <dbReference type="EMBL" id="TFU97568.1"/>
    </source>
</evidence>
<protein>
    <submittedName>
        <fullName evidence="1">Accessory Sec system protein Asp1</fullName>
    </submittedName>
</protein>
<name>A0A4Y9JBN9_9STRE</name>
<dbReference type="Proteomes" id="UP000297253">
    <property type="component" value="Unassembled WGS sequence"/>
</dbReference>
<organism evidence="1 2">
    <name type="scientific">Streptococcus cuniculi</name>
    <dbReference type="NCBI Taxonomy" id="1432788"/>
    <lineage>
        <taxon>Bacteria</taxon>
        <taxon>Bacillati</taxon>
        <taxon>Bacillota</taxon>
        <taxon>Bacilli</taxon>
        <taxon>Lactobacillales</taxon>
        <taxon>Streptococcaceae</taxon>
        <taxon>Streptococcus</taxon>
    </lineage>
</organism>
<sequence length="524" mass="60787">MFYFIPAWYPKERPWYDGTAPWFRVFERMSFDDTVNQLKMFQNAAEASCLVLLNYQPQLRYFLHKQDLLDTPYWSFFDDIQTVSRVSTHPLSFKELNWPRGTRFLYSPFAVVAQKGDETLATIHFAENGNLFTIDWQKEGHLDKQYVFDDRGFISSILYHNDMGQPLYQDYLNPNGVWQVREHLGVEKRGIEVNGYADGRFDKRWYVTWEELLQERLGVLKREVITAEDVLVLASHAHHNDLLLESFPEQQKVVSFFADRYDTTRCDLLAPLAQAATLLVVDTKQQEHQLLTSLEELGSSSHPVSRISPFDTRLRLGHSQMVKELILYFHIDGLLEEEVKAILSDLLILMDQEALVELRLVTFQHQYPLAGLKEWVEQEISRSFELAHFFQVVEGTGENELEEEEELELTRIRFDCFSNESQVIEALDTARLVLDLGPEPDLYTQIASISAGIPQIHRVETEYVTHLKNGWVLGEGGSLLEALHYYLDGLANWNAALVYAVQKMADYTSGRILSQWKDLLEQES</sequence>
<reference evidence="1 2" key="1">
    <citation type="submission" date="2019-03" db="EMBL/GenBank/DDBJ databases">
        <title>Diversity of the mouse oral microbiome.</title>
        <authorList>
            <person name="Joseph S."/>
            <person name="Aduse-Opoku J."/>
            <person name="Curtis M."/>
            <person name="Wade W."/>
            <person name="Hashim A."/>
        </authorList>
    </citation>
    <scope>NUCLEOTIDE SEQUENCE [LARGE SCALE GENOMIC DNA]</scope>
    <source>
        <strain evidence="1 2">WM131</strain>
    </source>
</reference>